<protein>
    <submittedName>
        <fullName evidence="2">Uncharacterized protein</fullName>
    </submittedName>
</protein>
<accession>A0AAD7MIL0</accession>
<organism evidence="2 3">
    <name type="scientific">Mycena maculata</name>
    <dbReference type="NCBI Taxonomy" id="230809"/>
    <lineage>
        <taxon>Eukaryota</taxon>
        <taxon>Fungi</taxon>
        <taxon>Dikarya</taxon>
        <taxon>Basidiomycota</taxon>
        <taxon>Agaricomycotina</taxon>
        <taxon>Agaricomycetes</taxon>
        <taxon>Agaricomycetidae</taxon>
        <taxon>Agaricales</taxon>
        <taxon>Marasmiineae</taxon>
        <taxon>Mycenaceae</taxon>
        <taxon>Mycena</taxon>
    </lineage>
</organism>
<evidence type="ECO:0000256" key="1">
    <source>
        <dbReference type="SAM" id="MobiDB-lite"/>
    </source>
</evidence>
<evidence type="ECO:0000313" key="2">
    <source>
        <dbReference type="EMBL" id="KAJ7719083.1"/>
    </source>
</evidence>
<keyword evidence="3" id="KW-1185">Reference proteome</keyword>
<dbReference type="AlphaFoldDB" id="A0AAD7MIL0"/>
<feature type="region of interest" description="Disordered" evidence="1">
    <location>
        <begin position="315"/>
        <end position="337"/>
    </location>
</feature>
<sequence length="337" mass="38352">MPLPVELVREIIASVLECCSQDSSDAFSLDVSQNLPTGKKPDWSLIHSLSVASKTYRTLALEAWFRVLVSRSPSDILFLQTNFPEIRNSWTRELQCVPPWVEVDFTGQELEATVSEAWDLVGFRRLHTIRLHCFLMSCRKFPFLNVPSSVVELELLDLGWPTPYVVQAISETFRGIRTLRLDLHSVWCSLCNTCSRVGLVEPVPPKLVYKEGLGLPIHYARMLSPMQHLHTVSITVPYSLGKNIHINGKDPTEELWSGECDDCVGVMYVDTDFRERWMARKKGTPLRNSTGKDERSYIKPPALEIVEWIFRQSSHSADDWDEADVADDAPDDSDNEE</sequence>
<name>A0AAD7MIL0_9AGAR</name>
<comment type="caution">
    <text evidence="2">The sequence shown here is derived from an EMBL/GenBank/DDBJ whole genome shotgun (WGS) entry which is preliminary data.</text>
</comment>
<proteinExistence type="predicted"/>
<dbReference type="Proteomes" id="UP001215280">
    <property type="component" value="Unassembled WGS sequence"/>
</dbReference>
<gene>
    <name evidence="2" type="ORF">DFH07DRAFT_315850</name>
</gene>
<evidence type="ECO:0000313" key="3">
    <source>
        <dbReference type="Proteomes" id="UP001215280"/>
    </source>
</evidence>
<feature type="compositionally biased region" description="Acidic residues" evidence="1">
    <location>
        <begin position="319"/>
        <end position="337"/>
    </location>
</feature>
<dbReference type="EMBL" id="JARJLG010000296">
    <property type="protein sequence ID" value="KAJ7719083.1"/>
    <property type="molecule type" value="Genomic_DNA"/>
</dbReference>
<reference evidence="2" key="1">
    <citation type="submission" date="2023-03" db="EMBL/GenBank/DDBJ databases">
        <title>Massive genome expansion in bonnet fungi (Mycena s.s.) driven by repeated elements and novel gene families across ecological guilds.</title>
        <authorList>
            <consortium name="Lawrence Berkeley National Laboratory"/>
            <person name="Harder C.B."/>
            <person name="Miyauchi S."/>
            <person name="Viragh M."/>
            <person name="Kuo A."/>
            <person name="Thoen E."/>
            <person name="Andreopoulos B."/>
            <person name="Lu D."/>
            <person name="Skrede I."/>
            <person name="Drula E."/>
            <person name="Henrissat B."/>
            <person name="Morin E."/>
            <person name="Kohler A."/>
            <person name="Barry K."/>
            <person name="LaButti K."/>
            <person name="Morin E."/>
            <person name="Salamov A."/>
            <person name="Lipzen A."/>
            <person name="Mereny Z."/>
            <person name="Hegedus B."/>
            <person name="Baldrian P."/>
            <person name="Stursova M."/>
            <person name="Weitz H."/>
            <person name="Taylor A."/>
            <person name="Grigoriev I.V."/>
            <person name="Nagy L.G."/>
            <person name="Martin F."/>
            <person name="Kauserud H."/>
        </authorList>
    </citation>
    <scope>NUCLEOTIDE SEQUENCE</scope>
    <source>
        <strain evidence="2">CBHHK188m</strain>
    </source>
</reference>